<evidence type="ECO:0000259" key="4">
    <source>
        <dbReference type="SMART" id="SM00400"/>
    </source>
</evidence>
<keyword evidence="3" id="KW-0862">Zinc</keyword>
<organism evidence="5 6">
    <name type="scientific">Clostridium saudiense</name>
    <dbReference type="NCBI Taxonomy" id="1414720"/>
    <lineage>
        <taxon>Bacteria</taxon>
        <taxon>Bacillati</taxon>
        <taxon>Bacillota</taxon>
        <taxon>Clostridia</taxon>
        <taxon>Eubacteriales</taxon>
        <taxon>Clostridiaceae</taxon>
        <taxon>Clostridium</taxon>
    </lineage>
</organism>
<dbReference type="Proteomes" id="UP000767334">
    <property type="component" value="Unassembled WGS sequence"/>
</dbReference>
<evidence type="ECO:0000256" key="1">
    <source>
        <dbReference type="ARBA" id="ARBA00022723"/>
    </source>
</evidence>
<dbReference type="RefSeq" id="WP_204572266.1">
    <property type="nucleotide sequence ID" value="NZ_JACJLL010000044.1"/>
</dbReference>
<dbReference type="PANTHER" id="PTHR30313">
    <property type="entry name" value="DNA PRIMASE"/>
    <property type="match status" value="1"/>
</dbReference>
<dbReference type="SMART" id="SM00400">
    <property type="entry name" value="ZnF_CHCC"/>
    <property type="match status" value="1"/>
</dbReference>
<dbReference type="PANTHER" id="PTHR30313:SF2">
    <property type="entry name" value="DNA PRIMASE"/>
    <property type="match status" value="1"/>
</dbReference>
<dbReference type="InterPro" id="IPR050219">
    <property type="entry name" value="DnaG_primase"/>
</dbReference>
<dbReference type="Gene3D" id="3.90.580.10">
    <property type="entry name" value="Zinc finger, CHC2-type domain"/>
    <property type="match status" value="1"/>
</dbReference>
<dbReference type="InterPro" id="IPR002694">
    <property type="entry name" value="Znf_CHC2"/>
</dbReference>
<evidence type="ECO:0000256" key="3">
    <source>
        <dbReference type="ARBA" id="ARBA00022833"/>
    </source>
</evidence>
<proteinExistence type="predicted"/>
<reference evidence="5 6" key="1">
    <citation type="journal article" date="2021" name="Sci. Rep.">
        <title>The distribution of antibiotic resistance genes in chicken gut microbiota commensals.</title>
        <authorList>
            <person name="Juricova H."/>
            <person name="Matiasovicova J."/>
            <person name="Kubasova T."/>
            <person name="Cejkova D."/>
            <person name="Rychlik I."/>
        </authorList>
    </citation>
    <scope>NUCLEOTIDE SEQUENCE [LARGE SCALE GENOMIC DNA]</scope>
    <source>
        <strain evidence="5 6">An435</strain>
    </source>
</reference>
<gene>
    <name evidence="5" type="ORF">H6A19_08595</name>
</gene>
<evidence type="ECO:0000256" key="2">
    <source>
        <dbReference type="ARBA" id="ARBA00022771"/>
    </source>
</evidence>
<sequence length="195" mass="22814">MNIFEEVKERSDILEVARAIGLNLNRYNKGLCPFHNEKTPSFSICSKRQLFKCFACGELGDSIALVSKLKGLNNYESALYINKLLNLGLEVKEDKSIVTNNKAKDNKISKIENYNNSKVIIEAFERWENDTFLLLSDYRRYLSEKDDEETAEMLNIIDYYLDIFTSNDIEEKLEFYKYNKKVVQAINERFIKKDS</sequence>
<keyword evidence="2" id="KW-0863">Zinc-finger</keyword>
<evidence type="ECO:0000313" key="5">
    <source>
        <dbReference type="EMBL" id="MBM6819394.1"/>
    </source>
</evidence>
<accession>A0ABS2FG30</accession>
<feature type="domain" description="Zinc finger CHC2-type" evidence="4">
    <location>
        <begin position="28"/>
        <end position="82"/>
    </location>
</feature>
<keyword evidence="6" id="KW-1185">Reference proteome</keyword>
<dbReference type="SUPFAM" id="SSF57783">
    <property type="entry name" value="Zinc beta-ribbon"/>
    <property type="match status" value="1"/>
</dbReference>
<protein>
    <recommendedName>
        <fullName evidence="4">Zinc finger CHC2-type domain-containing protein</fullName>
    </recommendedName>
</protein>
<evidence type="ECO:0000313" key="6">
    <source>
        <dbReference type="Proteomes" id="UP000767334"/>
    </source>
</evidence>
<dbReference type="InterPro" id="IPR036977">
    <property type="entry name" value="DNA_primase_Znf_CHC2"/>
</dbReference>
<dbReference type="Pfam" id="PF01807">
    <property type="entry name" value="Zn_ribbon_DnaG"/>
    <property type="match status" value="1"/>
</dbReference>
<comment type="caution">
    <text evidence="5">The sequence shown here is derived from an EMBL/GenBank/DDBJ whole genome shotgun (WGS) entry which is preliminary data.</text>
</comment>
<dbReference type="EMBL" id="JACJLL010000044">
    <property type="protein sequence ID" value="MBM6819394.1"/>
    <property type="molecule type" value="Genomic_DNA"/>
</dbReference>
<keyword evidence="1" id="KW-0479">Metal-binding</keyword>
<name>A0ABS2FG30_9CLOT</name>